<proteinExistence type="inferred from homology"/>
<dbReference type="GO" id="GO:0030272">
    <property type="term" value="F:5-formyltetrahydrofolate cyclo-ligase activity"/>
    <property type="evidence" value="ECO:0007669"/>
    <property type="project" value="UniProtKB-EC"/>
</dbReference>
<dbReference type="Pfam" id="PF01812">
    <property type="entry name" value="5-FTHF_cyc-lig"/>
    <property type="match status" value="1"/>
</dbReference>
<dbReference type="EC" id="6.3.3.2" evidence="5"/>
<comment type="catalytic activity">
    <reaction evidence="5">
        <text>(6S)-5-formyl-5,6,7,8-tetrahydrofolate + ATP = (6R)-5,10-methenyltetrahydrofolate + ADP + phosphate</text>
        <dbReference type="Rhea" id="RHEA:10488"/>
        <dbReference type="ChEBI" id="CHEBI:30616"/>
        <dbReference type="ChEBI" id="CHEBI:43474"/>
        <dbReference type="ChEBI" id="CHEBI:57455"/>
        <dbReference type="ChEBI" id="CHEBI:57457"/>
        <dbReference type="ChEBI" id="CHEBI:456216"/>
        <dbReference type="EC" id="6.3.3.2"/>
    </reaction>
</comment>
<accession>A0A7Y9JBT5</accession>
<dbReference type="Proteomes" id="UP000535511">
    <property type="component" value="Unassembled WGS sequence"/>
</dbReference>
<dbReference type="PANTHER" id="PTHR23407">
    <property type="entry name" value="ATPASE INHIBITOR/5-FORMYLTETRAHYDROFOLATE CYCLO-LIGASE"/>
    <property type="match status" value="1"/>
</dbReference>
<dbReference type="InterPro" id="IPR024185">
    <property type="entry name" value="FTHF_cligase-like_sf"/>
</dbReference>
<dbReference type="InterPro" id="IPR002698">
    <property type="entry name" value="FTHF_cligase"/>
</dbReference>
<gene>
    <name evidence="6" type="ORF">BJZ21_003413</name>
</gene>
<evidence type="ECO:0000256" key="5">
    <source>
        <dbReference type="RuleBase" id="RU361279"/>
    </source>
</evidence>
<name>A0A7Y9JBT5_9ACTN</name>
<keyword evidence="3 4" id="KW-0067">ATP-binding</keyword>
<reference evidence="6 7" key="1">
    <citation type="submission" date="2020-07" db="EMBL/GenBank/DDBJ databases">
        <title>Sequencing the genomes of 1000 actinobacteria strains.</title>
        <authorList>
            <person name="Klenk H.-P."/>
        </authorList>
    </citation>
    <scope>NUCLEOTIDE SEQUENCE [LARGE SCALE GENOMIC DNA]</scope>
    <source>
        <strain evidence="6 7">DSM 21350</strain>
    </source>
</reference>
<feature type="binding site" evidence="4">
    <location>
        <begin position="23"/>
        <end position="27"/>
    </location>
    <ligand>
        <name>ATP</name>
        <dbReference type="ChEBI" id="CHEBI:30616"/>
    </ligand>
</feature>
<dbReference type="EMBL" id="JACCBG010000001">
    <property type="protein sequence ID" value="NYD43330.1"/>
    <property type="molecule type" value="Genomic_DNA"/>
</dbReference>
<comment type="cofactor">
    <cofactor evidence="5">
        <name>Mg(2+)</name>
        <dbReference type="ChEBI" id="CHEBI:18420"/>
    </cofactor>
</comment>
<dbReference type="Gene3D" id="3.40.50.10420">
    <property type="entry name" value="NagB/RpiA/CoA transferase-like"/>
    <property type="match status" value="1"/>
</dbReference>
<dbReference type="GO" id="GO:0046872">
    <property type="term" value="F:metal ion binding"/>
    <property type="evidence" value="ECO:0007669"/>
    <property type="project" value="UniProtKB-KW"/>
</dbReference>
<keyword evidence="5" id="KW-0460">Magnesium</keyword>
<feature type="binding site" evidence="4">
    <location>
        <begin position="152"/>
        <end position="160"/>
    </location>
    <ligand>
        <name>ATP</name>
        <dbReference type="ChEBI" id="CHEBI:30616"/>
    </ligand>
</feature>
<sequence>MVPSQMPSQADTPGPGPGAAAAKLALRDQLLTRRHRRPVAEVGTEARLLAGHLLDAAEVRRAATVAAYVSIGAEPGTGLLLEQLLEQGRHVLLPVLLPDGDLDWAPYHGEGSLVPARRGLLEPAATPLGPEAVARADAVLVPGLAVAPDGVRLGRGGGSYDRALARVPVGTFTCVLLYDDEVGLDVPREPHDRPVTAVASPAGVRRFGGAGVTG</sequence>
<evidence type="ECO:0000256" key="1">
    <source>
        <dbReference type="ARBA" id="ARBA00010638"/>
    </source>
</evidence>
<dbReference type="GO" id="GO:0035999">
    <property type="term" value="P:tetrahydrofolate interconversion"/>
    <property type="evidence" value="ECO:0007669"/>
    <property type="project" value="TreeGrafter"/>
</dbReference>
<dbReference type="SUPFAM" id="SSF100950">
    <property type="entry name" value="NagB/RpiA/CoA transferase-like"/>
    <property type="match status" value="1"/>
</dbReference>
<dbReference type="GO" id="GO:0005524">
    <property type="term" value="F:ATP binding"/>
    <property type="evidence" value="ECO:0007669"/>
    <property type="project" value="UniProtKB-KW"/>
</dbReference>
<evidence type="ECO:0000256" key="4">
    <source>
        <dbReference type="PIRSR" id="PIRSR006806-1"/>
    </source>
</evidence>
<dbReference type="NCBIfam" id="TIGR02727">
    <property type="entry name" value="MTHFS_bact"/>
    <property type="match status" value="1"/>
</dbReference>
<keyword evidence="7" id="KW-1185">Reference proteome</keyword>
<organism evidence="6 7">
    <name type="scientific">Nocardioides panaciterrulae</name>
    <dbReference type="NCBI Taxonomy" id="661492"/>
    <lineage>
        <taxon>Bacteria</taxon>
        <taxon>Bacillati</taxon>
        <taxon>Actinomycetota</taxon>
        <taxon>Actinomycetes</taxon>
        <taxon>Propionibacteriales</taxon>
        <taxon>Nocardioidaceae</taxon>
        <taxon>Nocardioides</taxon>
    </lineage>
</organism>
<keyword evidence="5" id="KW-0479">Metal-binding</keyword>
<comment type="similarity">
    <text evidence="1 5">Belongs to the 5-formyltetrahydrofolate cyclo-ligase family.</text>
</comment>
<evidence type="ECO:0000313" key="7">
    <source>
        <dbReference type="Proteomes" id="UP000535511"/>
    </source>
</evidence>
<dbReference type="PANTHER" id="PTHR23407:SF1">
    <property type="entry name" value="5-FORMYLTETRAHYDROFOLATE CYCLO-LIGASE"/>
    <property type="match status" value="1"/>
</dbReference>
<evidence type="ECO:0000256" key="3">
    <source>
        <dbReference type="ARBA" id="ARBA00022840"/>
    </source>
</evidence>
<feature type="binding site" evidence="4">
    <location>
        <position position="69"/>
    </location>
    <ligand>
        <name>substrate</name>
    </ligand>
</feature>
<evidence type="ECO:0000256" key="2">
    <source>
        <dbReference type="ARBA" id="ARBA00022741"/>
    </source>
</evidence>
<keyword evidence="6" id="KW-0436">Ligase</keyword>
<dbReference type="AlphaFoldDB" id="A0A7Y9JBT5"/>
<dbReference type="PIRSF" id="PIRSF006806">
    <property type="entry name" value="FTHF_cligase"/>
    <property type="match status" value="1"/>
</dbReference>
<dbReference type="GO" id="GO:0009396">
    <property type="term" value="P:folic acid-containing compound biosynthetic process"/>
    <property type="evidence" value="ECO:0007669"/>
    <property type="project" value="TreeGrafter"/>
</dbReference>
<evidence type="ECO:0000313" key="6">
    <source>
        <dbReference type="EMBL" id="NYD43330.1"/>
    </source>
</evidence>
<dbReference type="RefSeq" id="WP_343052192.1">
    <property type="nucleotide sequence ID" value="NZ_JACCBG010000001.1"/>
</dbReference>
<keyword evidence="2 4" id="KW-0547">Nucleotide-binding</keyword>
<comment type="caution">
    <text evidence="6">The sequence shown here is derived from an EMBL/GenBank/DDBJ whole genome shotgun (WGS) entry which is preliminary data.</text>
</comment>
<protein>
    <recommendedName>
        <fullName evidence="5">5-formyltetrahydrofolate cyclo-ligase</fullName>
        <ecNumber evidence="5">6.3.3.2</ecNumber>
    </recommendedName>
</protein>
<feature type="binding site" evidence="4">
    <location>
        <position position="74"/>
    </location>
    <ligand>
        <name>substrate</name>
    </ligand>
</feature>
<dbReference type="InterPro" id="IPR037171">
    <property type="entry name" value="NagB/RpiA_transferase-like"/>
</dbReference>